<keyword evidence="4" id="KW-1185">Reference proteome</keyword>
<dbReference type="InterPro" id="IPR035992">
    <property type="entry name" value="Ricin_B-like_lectins"/>
</dbReference>
<reference evidence="3 4" key="1">
    <citation type="submission" date="2020-08" db="EMBL/GenBank/DDBJ databases">
        <title>Genomic Encyclopedia of Type Strains, Phase III (KMG-III): the genomes of soil and plant-associated and newly described type strains.</title>
        <authorList>
            <person name="Whitman W."/>
        </authorList>
    </citation>
    <scope>NUCLEOTIDE SEQUENCE [LARGE SCALE GENOMIC DNA]</scope>
    <source>
        <strain evidence="3 4">CECT 3265</strain>
    </source>
</reference>
<dbReference type="RefSeq" id="WP_184739542.1">
    <property type="nucleotide sequence ID" value="NZ_BMRW01000017.1"/>
</dbReference>
<gene>
    <name evidence="3" type="ORF">FHS38_006465</name>
</gene>
<dbReference type="AlphaFoldDB" id="A0A7W7LHK3"/>
<dbReference type="Pfam" id="PF00652">
    <property type="entry name" value="Ricin_B_lectin"/>
    <property type="match status" value="1"/>
</dbReference>
<dbReference type="EMBL" id="JACHJG010000019">
    <property type="protein sequence ID" value="MBB4890380.1"/>
    <property type="molecule type" value="Genomic_DNA"/>
</dbReference>
<feature type="domain" description="Ricin B lectin" evidence="2">
    <location>
        <begin position="35"/>
        <end position="172"/>
    </location>
</feature>
<keyword evidence="1" id="KW-0732">Signal</keyword>
<evidence type="ECO:0000256" key="1">
    <source>
        <dbReference type="SAM" id="SignalP"/>
    </source>
</evidence>
<accession>A0A7W7LHK3</accession>
<dbReference type="CDD" id="cd00161">
    <property type="entry name" value="beta-trefoil_Ricin-like"/>
    <property type="match status" value="1"/>
</dbReference>
<organism evidence="3 4">
    <name type="scientific">Streptomyces netropsis</name>
    <name type="common">Streptoverticillium netropsis</name>
    <dbReference type="NCBI Taxonomy" id="55404"/>
    <lineage>
        <taxon>Bacteria</taxon>
        <taxon>Bacillati</taxon>
        <taxon>Actinomycetota</taxon>
        <taxon>Actinomycetes</taxon>
        <taxon>Kitasatosporales</taxon>
        <taxon>Streptomycetaceae</taxon>
        <taxon>Streptomyces</taxon>
    </lineage>
</organism>
<evidence type="ECO:0000313" key="3">
    <source>
        <dbReference type="EMBL" id="MBB4890380.1"/>
    </source>
</evidence>
<feature type="chain" id="PRO_5031194295" description="Ricin B lectin domain-containing protein" evidence="1">
    <location>
        <begin position="25"/>
        <end position="178"/>
    </location>
</feature>
<evidence type="ECO:0000259" key="2">
    <source>
        <dbReference type="Pfam" id="PF00652"/>
    </source>
</evidence>
<dbReference type="InterPro" id="IPR000772">
    <property type="entry name" value="Ricin_B_lectin"/>
</dbReference>
<protein>
    <recommendedName>
        <fullName evidence="2">Ricin B lectin domain-containing protein</fullName>
    </recommendedName>
</protein>
<comment type="caution">
    <text evidence="3">The sequence shown here is derived from an EMBL/GenBank/DDBJ whole genome shotgun (WGS) entry which is preliminary data.</text>
</comment>
<feature type="signal peptide" evidence="1">
    <location>
        <begin position="1"/>
        <end position="24"/>
    </location>
</feature>
<dbReference type="SUPFAM" id="SSF50370">
    <property type="entry name" value="Ricin B-like lectins"/>
    <property type="match status" value="1"/>
</dbReference>
<dbReference type="PROSITE" id="PS50231">
    <property type="entry name" value="RICIN_B_LECTIN"/>
    <property type="match status" value="1"/>
</dbReference>
<evidence type="ECO:0000313" key="4">
    <source>
        <dbReference type="Proteomes" id="UP000556436"/>
    </source>
</evidence>
<dbReference type="Gene3D" id="2.80.10.50">
    <property type="match status" value="2"/>
</dbReference>
<name>A0A7W7LHK3_STRNE</name>
<dbReference type="Proteomes" id="UP000556436">
    <property type="component" value="Unassembled WGS sequence"/>
</dbReference>
<sequence>MPRIVPVLTIALSLVALASGGASAKASDDPPEHHWISLRAEHSGKCLTISKDTMENGPFATQSTCIPGADNQRFEFYNANRTPDQMIQIQRSGLCLSSGPDFSWKVGQRWCWDQEVENRVLWRLNRVSMAKPIYELRPKGELEYCMSVNGASQEDGAYVHVGRCVGAASQRWLIKDET</sequence>
<proteinExistence type="predicted"/>